<evidence type="ECO:0000313" key="5">
    <source>
        <dbReference type="Proteomes" id="UP001556040"/>
    </source>
</evidence>
<evidence type="ECO:0000313" key="4">
    <source>
        <dbReference type="EMBL" id="MEW9501303.1"/>
    </source>
</evidence>
<sequence length="200" mass="22420">MNKQVRQEEPVAQKSPGKFQVFLMIFLIPAIFLAVASLGILTVLDINLFDKAKEAGISIPFITQEGEEKTGAEKQTSDQKIVTLQTQNKEKEAEISKLESEIVSQQDENEQLLTEQERLIDEMETLRQQQETESKEFDEIVSVFEEMSGKASAPIILEMTDSESVKILSQLSPDSLAKVFEKLPPVEAARYTELLSVSTP</sequence>
<feature type="transmembrane region" description="Helical" evidence="2">
    <location>
        <begin position="21"/>
        <end position="44"/>
    </location>
</feature>
<keyword evidence="1" id="KW-0175">Coiled coil</keyword>
<feature type="domain" description="Magnesium transporter MgtE intracellular" evidence="3">
    <location>
        <begin position="116"/>
        <end position="196"/>
    </location>
</feature>
<dbReference type="InterPro" id="IPR038076">
    <property type="entry name" value="MgtE_N_sf"/>
</dbReference>
<name>A0ABV3Q1T0_9BACL</name>
<dbReference type="RefSeq" id="WP_367778783.1">
    <property type="nucleotide sequence ID" value="NZ_JBFMIA010000003.1"/>
</dbReference>
<evidence type="ECO:0000259" key="3">
    <source>
        <dbReference type="Pfam" id="PF03448"/>
    </source>
</evidence>
<accession>A0ABV3Q1T0</accession>
<dbReference type="Pfam" id="PF03448">
    <property type="entry name" value="MgtE_N"/>
    <property type="match status" value="1"/>
</dbReference>
<keyword evidence="5" id="KW-1185">Reference proteome</keyword>
<keyword evidence="2" id="KW-0812">Transmembrane</keyword>
<keyword evidence="2" id="KW-1133">Transmembrane helix</keyword>
<evidence type="ECO:0000256" key="2">
    <source>
        <dbReference type="SAM" id="Phobius"/>
    </source>
</evidence>
<dbReference type="SUPFAM" id="SSF158791">
    <property type="entry name" value="MgtE N-terminal domain-like"/>
    <property type="match status" value="1"/>
</dbReference>
<dbReference type="InterPro" id="IPR006668">
    <property type="entry name" value="Mg_transptr_MgtE_intracell_dom"/>
</dbReference>
<organism evidence="4 5">
    <name type="scientific">Jeotgalibacillus marinus</name>
    <dbReference type="NCBI Taxonomy" id="86667"/>
    <lineage>
        <taxon>Bacteria</taxon>
        <taxon>Bacillati</taxon>
        <taxon>Bacillota</taxon>
        <taxon>Bacilli</taxon>
        <taxon>Bacillales</taxon>
        <taxon>Caryophanaceae</taxon>
        <taxon>Jeotgalibacillus</taxon>
    </lineage>
</organism>
<reference evidence="4 5" key="1">
    <citation type="journal article" date="1979" name="Int. J. Syst. Evol. Microbiol.">
        <title>Bacillus globisporus subsp. marinus subsp. nov.</title>
        <authorList>
            <person name="Liu H."/>
        </authorList>
    </citation>
    <scope>NUCLEOTIDE SEQUENCE [LARGE SCALE GENOMIC DNA]</scope>
    <source>
        <strain evidence="4 5">DSM 1297</strain>
    </source>
</reference>
<proteinExistence type="predicted"/>
<dbReference type="EMBL" id="JBFMIA010000003">
    <property type="protein sequence ID" value="MEW9501303.1"/>
    <property type="molecule type" value="Genomic_DNA"/>
</dbReference>
<dbReference type="Gene3D" id="1.25.60.10">
    <property type="entry name" value="MgtE N-terminal domain-like"/>
    <property type="match status" value="1"/>
</dbReference>
<comment type="caution">
    <text evidence="4">The sequence shown here is derived from an EMBL/GenBank/DDBJ whole genome shotgun (WGS) entry which is preliminary data.</text>
</comment>
<dbReference type="Proteomes" id="UP001556040">
    <property type="component" value="Unassembled WGS sequence"/>
</dbReference>
<keyword evidence="2" id="KW-0472">Membrane</keyword>
<gene>
    <name evidence="4" type="ORF">AB1471_05755</name>
</gene>
<protein>
    <recommendedName>
        <fullName evidence="3">Magnesium transporter MgtE intracellular domain-containing protein</fullName>
    </recommendedName>
</protein>
<feature type="coiled-coil region" evidence="1">
    <location>
        <begin position="74"/>
        <end position="136"/>
    </location>
</feature>
<evidence type="ECO:0000256" key="1">
    <source>
        <dbReference type="SAM" id="Coils"/>
    </source>
</evidence>